<evidence type="ECO:0000256" key="10">
    <source>
        <dbReference type="ARBA" id="ARBA00022884"/>
    </source>
</evidence>
<evidence type="ECO:0000256" key="6">
    <source>
        <dbReference type="ARBA" id="ARBA00022695"/>
    </source>
</evidence>
<dbReference type="Pfam" id="PF00571">
    <property type="entry name" value="CBS"/>
    <property type="match status" value="2"/>
</dbReference>
<sequence length="881" mass="99249">MEIIISHSNTDFDGLAAMVAAKKLHPEAVLVAAGKMCRNVEEFMALYKDTFQIRKAKEIPLNKVKKVIVVDTKTASRLGPVAKIIGKPGLEVIIYDHHPRNEEDVKGQVEVVDQVGATTTLLVEEIQRAGLPLHPLEATLLAIGIYEDTGSLTFTTTTARDAAAVAYLLRQGANLKLLAEFIERPLTESQKQLLNRLIINAQHHLVNGVKVLLSRSSGEEFISGLALLVHKLGEIEAVDVIIAAVEMEDRVQIVARSRCEGVDVADLLEPFGGAGHAKAASASVKDMTLDEVLKQLEQIMKERIRPLLTARDLMSAPVKTVFPHTSIDEAGKIMLRYGHSGLPVVNENLDLVGIISRRDIDKAQLHNLGHAPVKGYMSRKVITIEPHVPLPEIQRLLIEHNIGRLPVVEQGRLVGIVSRTDVLRTLHGDLLPHRIQAVYLPEEDASGERKTIKQLLQERLPAEITDLLAKISYVAAKNHRQVYVVGGFVRDLLLGVENFDIDLVVEGDGIAFGQELAEFFCGRVRTHEKFGTAIVILPNDFKIDVATARTEYYEYPAALPRVEKSTLREDLYRRDFTINAMAIDLSRDNFGQLVDYFGGRRDLEEGVIRVLYNLSFVEDPTRILRAIRFEQRYNFLMETTTLRLAQQAIKDQWLTKLSYDRIREELKHIFSEDNPSKAIFRMQELGLWDLIIPELNLDQQCCLVLEALPREILWLKEQAVGKEAFQPWLAYMMGLLYRLPVAQQEEVVERMRLAAVERDTILAAMKAWPQVQLLLREWPQITLGRLAAHLDELGWEAGAFFLAATQKPGPHGMLQAYYARRRELKLHISGNDLIQLGIPRGPVYRTILAEIRRSKLDGKAVTREDEIQLAREIARREGFNV</sequence>
<dbReference type="RefSeq" id="WP_078664780.1">
    <property type="nucleotide sequence ID" value="NZ_FUXM01000005.1"/>
</dbReference>
<dbReference type="InterPro" id="IPR046342">
    <property type="entry name" value="CBS_dom_sf"/>
</dbReference>
<keyword evidence="3" id="KW-0820">tRNA-binding</keyword>
<accession>A0A1T4MRF6</accession>
<evidence type="ECO:0000313" key="15">
    <source>
        <dbReference type="Proteomes" id="UP000189933"/>
    </source>
</evidence>
<dbReference type="GO" id="GO:0016779">
    <property type="term" value="F:nucleotidyltransferase activity"/>
    <property type="evidence" value="ECO:0007669"/>
    <property type="project" value="UniProtKB-KW"/>
</dbReference>
<dbReference type="GO" id="GO:0008033">
    <property type="term" value="P:tRNA processing"/>
    <property type="evidence" value="ECO:0007669"/>
    <property type="project" value="UniProtKB-KW"/>
</dbReference>
<dbReference type="OrthoDB" id="9805698at2"/>
<keyword evidence="5" id="KW-0819">tRNA processing</keyword>
<keyword evidence="10 12" id="KW-0694">RNA-binding</keyword>
<dbReference type="InterPro" id="IPR043519">
    <property type="entry name" value="NT_sf"/>
</dbReference>
<dbReference type="CDD" id="cd05398">
    <property type="entry name" value="NT_ClassII-CCAase"/>
    <property type="match status" value="1"/>
</dbReference>
<evidence type="ECO:0000259" key="13">
    <source>
        <dbReference type="PROSITE" id="PS51371"/>
    </source>
</evidence>
<keyword evidence="8" id="KW-0547">Nucleotide-binding</keyword>
<keyword evidence="6" id="KW-0548">Nucleotidyltransferase</keyword>
<dbReference type="GO" id="GO:0046872">
    <property type="term" value="F:metal ion binding"/>
    <property type="evidence" value="ECO:0007669"/>
    <property type="project" value="UniProtKB-KW"/>
</dbReference>
<evidence type="ECO:0000256" key="12">
    <source>
        <dbReference type="RuleBase" id="RU003953"/>
    </source>
</evidence>
<dbReference type="SUPFAM" id="SSF54631">
    <property type="entry name" value="CBS-domain pair"/>
    <property type="match status" value="1"/>
</dbReference>
<dbReference type="SUPFAM" id="SSF64182">
    <property type="entry name" value="DHH phosphoesterases"/>
    <property type="match status" value="1"/>
</dbReference>
<dbReference type="EMBL" id="FUXM01000005">
    <property type="protein sequence ID" value="SJZ69384.1"/>
    <property type="molecule type" value="Genomic_DNA"/>
</dbReference>
<evidence type="ECO:0000256" key="11">
    <source>
        <dbReference type="PROSITE-ProRule" id="PRU00703"/>
    </source>
</evidence>
<feature type="domain" description="CBS" evidence="13">
    <location>
        <begin position="314"/>
        <end position="373"/>
    </location>
</feature>
<dbReference type="PANTHER" id="PTHR47788:SF1">
    <property type="entry name" value="A-ADDING TRNA NUCLEOTIDYLTRANSFERASE"/>
    <property type="match status" value="1"/>
</dbReference>
<dbReference type="SUPFAM" id="SSF81301">
    <property type="entry name" value="Nucleotidyltransferase"/>
    <property type="match status" value="1"/>
</dbReference>
<dbReference type="Pfam" id="PF02272">
    <property type="entry name" value="DHHA1"/>
    <property type="match status" value="1"/>
</dbReference>
<dbReference type="Pfam" id="PF01743">
    <property type="entry name" value="PolyA_pol"/>
    <property type="match status" value="1"/>
</dbReference>
<evidence type="ECO:0000313" key="14">
    <source>
        <dbReference type="EMBL" id="SJZ69384.1"/>
    </source>
</evidence>
<keyword evidence="15" id="KW-1185">Reference proteome</keyword>
<evidence type="ECO:0000256" key="3">
    <source>
        <dbReference type="ARBA" id="ARBA00022555"/>
    </source>
</evidence>
<comment type="similarity">
    <text evidence="2 12">Belongs to the tRNA nucleotidyltransferase/poly(A) polymerase family.</text>
</comment>
<evidence type="ECO:0000256" key="1">
    <source>
        <dbReference type="ARBA" id="ARBA00001946"/>
    </source>
</evidence>
<dbReference type="Gene3D" id="1.10.3090.10">
    <property type="entry name" value="cca-adding enzyme, domain 2"/>
    <property type="match status" value="1"/>
</dbReference>
<gene>
    <name evidence="14" type="ORF">SAMN02745885_00670</name>
</gene>
<dbReference type="InterPro" id="IPR032828">
    <property type="entry name" value="PolyA_RNA-bd"/>
</dbReference>
<dbReference type="Pfam" id="PF01368">
    <property type="entry name" value="DHH"/>
    <property type="match status" value="1"/>
</dbReference>
<dbReference type="Gene3D" id="3.10.310.30">
    <property type="match status" value="1"/>
</dbReference>
<dbReference type="PANTHER" id="PTHR47788">
    <property type="entry name" value="POLYA POLYMERASE"/>
    <property type="match status" value="1"/>
</dbReference>
<keyword evidence="9" id="KW-0460">Magnesium</keyword>
<evidence type="ECO:0000256" key="9">
    <source>
        <dbReference type="ARBA" id="ARBA00022842"/>
    </source>
</evidence>
<reference evidence="15" key="1">
    <citation type="submission" date="2017-02" db="EMBL/GenBank/DDBJ databases">
        <authorList>
            <person name="Varghese N."/>
            <person name="Submissions S."/>
        </authorList>
    </citation>
    <scope>NUCLEOTIDE SEQUENCE [LARGE SCALE GENOMIC DNA]</scope>
    <source>
        <strain evidence="15">DSM 16521</strain>
    </source>
</reference>
<dbReference type="Gene3D" id="3.90.1640.10">
    <property type="entry name" value="inorganic pyrophosphatase (n-terminal core)"/>
    <property type="match status" value="1"/>
</dbReference>
<comment type="cofactor">
    <cofactor evidence="1">
        <name>Mg(2+)</name>
        <dbReference type="ChEBI" id="CHEBI:18420"/>
    </cofactor>
</comment>
<evidence type="ECO:0000256" key="2">
    <source>
        <dbReference type="ARBA" id="ARBA00007265"/>
    </source>
</evidence>
<dbReference type="CDD" id="cd04595">
    <property type="entry name" value="CBS_pair_DHH_polyA_Pol_assoc"/>
    <property type="match status" value="1"/>
</dbReference>
<dbReference type="Gene3D" id="3.30.460.10">
    <property type="entry name" value="Beta Polymerase, domain 2"/>
    <property type="match status" value="1"/>
</dbReference>
<dbReference type="InterPro" id="IPR000644">
    <property type="entry name" value="CBS_dom"/>
</dbReference>
<dbReference type="PROSITE" id="PS51371">
    <property type="entry name" value="CBS"/>
    <property type="match status" value="2"/>
</dbReference>
<dbReference type="AlphaFoldDB" id="A0A1T4MRF6"/>
<dbReference type="GO" id="GO:0000166">
    <property type="term" value="F:nucleotide binding"/>
    <property type="evidence" value="ECO:0007669"/>
    <property type="project" value="UniProtKB-KW"/>
</dbReference>
<dbReference type="SUPFAM" id="SSF81891">
    <property type="entry name" value="Poly A polymerase C-terminal region-like"/>
    <property type="match status" value="1"/>
</dbReference>
<evidence type="ECO:0000256" key="5">
    <source>
        <dbReference type="ARBA" id="ARBA00022694"/>
    </source>
</evidence>
<dbReference type="InterPro" id="IPR003156">
    <property type="entry name" value="DHHA1_dom"/>
</dbReference>
<keyword evidence="11" id="KW-0129">CBS domain</keyword>
<evidence type="ECO:0000256" key="8">
    <source>
        <dbReference type="ARBA" id="ARBA00022741"/>
    </source>
</evidence>
<dbReference type="Pfam" id="PF12627">
    <property type="entry name" value="PolyA_pol_RNAbd"/>
    <property type="match status" value="1"/>
</dbReference>
<organism evidence="14 15">
    <name type="scientific">Carboxydocella sporoproducens DSM 16521</name>
    <dbReference type="NCBI Taxonomy" id="1121270"/>
    <lineage>
        <taxon>Bacteria</taxon>
        <taxon>Bacillati</taxon>
        <taxon>Bacillota</taxon>
        <taxon>Clostridia</taxon>
        <taxon>Eubacteriales</taxon>
        <taxon>Clostridiales Family XVI. Incertae Sedis</taxon>
        <taxon>Carboxydocella</taxon>
    </lineage>
</organism>
<keyword evidence="7" id="KW-0479">Metal-binding</keyword>
<feature type="domain" description="CBS" evidence="13">
    <location>
        <begin position="377"/>
        <end position="435"/>
    </location>
</feature>
<dbReference type="GO" id="GO:0000049">
    <property type="term" value="F:tRNA binding"/>
    <property type="evidence" value="ECO:0007669"/>
    <property type="project" value="UniProtKB-KW"/>
</dbReference>
<dbReference type="InterPro" id="IPR038763">
    <property type="entry name" value="DHH_sf"/>
</dbReference>
<dbReference type="InterPro" id="IPR052390">
    <property type="entry name" value="tRNA_nt/polyA_polymerase"/>
</dbReference>
<evidence type="ECO:0000256" key="4">
    <source>
        <dbReference type="ARBA" id="ARBA00022679"/>
    </source>
</evidence>
<keyword evidence="4 12" id="KW-0808">Transferase</keyword>
<dbReference type="SMART" id="SM00116">
    <property type="entry name" value="CBS"/>
    <property type="match status" value="2"/>
</dbReference>
<dbReference type="InterPro" id="IPR002646">
    <property type="entry name" value="PolA_pol_head_dom"/>
</dbReference>
<protein>
    <submittedName>
        <fullName evidence="14">tRNA nucleotidyltransferase (CCA-adding enzyme)</fullName>
    </submittedName>
</protein>
<dbReference type="InterPro" id="IPR001667">
    <property type="entry name" value="DDH_dom"/>
</dbReference>
<proteinExistence type="inferred from homology"/>
<dbReference type="Proteomes" id="UP000189933">
    <property type="component" value="Unassembled WGS sequence"/>
</dbReference>
<name>A0A1T4MRF6_9FIRM</name>
<evidence type="ECO:0000256" key="7">
    <source>
        <dbReference type="ARBA" id="ARBA00022723"/>
    </source>
</evidence>
<dbReference type="Gene3D" id="3.10.580.10">
    <property type="entry name" value="CBS-domain"/>
    <property type="match status" value="1"/>
</dbReference>